<dbReference type="OrthoDB" id="7067520at2"/>
<sequence>MSTKRTAPSSPGPRSSTRSSSRARKSPPSAPDSVAAELAAQLNLGPKSAQALVAAGITSLEELRSLGSVAAYVTAKQHTPAATLNLLWALEGALSSLPWQTVAHEHRTSLLLALEQYQNGG</sequence>
<evidence type="ECO:0000256" key="1">
    <source>
        <dbReference type="SAM" id="MobiDB-lite"/>
    </source>
</evidence>
<evidence type="ECO:0000259" key="2">
    <source>
        <dbReference type="Pfam" id="PF04994"/>
    </source>
</evidence>
<reference evidence="3 4" key="1">
    <citation type="submission" date="2018-07" db="EMBL/GenBank/DDBJ databases">
        <title>Exploring interactions and the metabolic potential of the ultra-small soil bacteria Hylemonella gracilis.</title>
        <authorList>
            <person name="Tyc O."/>
            <person name="Kulkarni P."/>
            <person name="Gawehns F."/>
            <person name="Hundscheid M."/>
            <person name="Zweers H."/>
            <person name="Garbeva P."/>
        </authorList>
    </citation>
    <scope>NUCLEOTIDE SEQUENCE [LARGE SCALE GENOMIC DNA]</scope>
    <source>
        <strain evidence="3 4">NS1</strain>
    </source>
</reference>
<gene>
    <name evidence="3" type="ORF">DW355_13820</name>
</gene>
<dbReference type="KEGG" id="hgr:DW355_13820"/>
<dbReference type="Pfam" id="PF04994">
    <property type="entry name" value="TfoX_C"/>
    <property type="match status" value="1"/>
</dbReference>
<accession>A0A4P6UJW2</accession>
<dbReference type="Gene3D" id="1.10.150.20">
    <property type="entry name" value="5' to 3' exonuclease, C-terminal subdomain"/>
    <property type="match status" value="1"/>
</dbReference>
<evidence type="ECO:0000313" key="3">
    <source>
        <dbReference type="EMBL" id="QBK05658.1"/>
    </source>
</evidence>
<feature type="region of interest" description="Disordered" evidence="1">
    <location>
        <begin position="1"/>
        <end position="34"/>
    </location>
</feature>
<proteinExistence type="predicted"/>
<dbReference type="EMBL" id="CP031395">
    <property type="protein sequence ID" value="QBK05658.1"/>
    <property type="molecule type" value="Genomic_DNA"/>
</dbReference>
<dbReference type="PANTHER" id="PTHR36121">
    <property type="entry name" value="PROTEIN SXY"/>
    <property type="match status" value="1"/>
</dbReference>
<feature type="compositionally biased region" description="Low complexity" evidence="1">
    <location>
        <begin position="1"/>
        <end position="20"/>
    </location>
</feature>
<dbReference type="AlphaFoldDB" id="A0A4P6UJW2"/>
<dbReference type="RefSeq" id="WP_131280895.1">
    <property type="nucleotide sequence ID" value="NZ_CP031395.1"/>
</dbReference>
<dbReference type="Proteomes" id="UP000292939">
    <property type="component" value="Chromosome"/>
</dbReference>
<name>A0A4P6UJW2_9BURK</name>
<protein>
    <submittedName>
        <fullName evidence="3">Competence protein TfoX</fullName>
    </submittedName>
</protein>
<dbReference type="PANTHER" id="PTHR36121:SF1">
    <property type="entry name" value="PROTEIN SXY"/>
    <property type="match status" value="1"/>
</dbReference>
<dbReference type="InterPro" id="IPR007077">
    <property type="entry name" value="TfoX_C"/>
</dbReference>
<feature type="domain" description="TfoX C-terminal" evidence="2">
    <location>
        <begin position="37"/>
        <end position="112"/>
    </location>
</feature>
<evidence type="ECO:0000313" key="4">
    <source>
        <dbReference type="Proteomes" id="UP000292939"/>
    </source>
</evidence>
<organism evidence="3 4">
    <name type="scientific">Hylemonella gracilis</name>
    <dbReference type="NCBI Taxonomy" id="80880"/>
    <lineage>
        <taxon>Bacteria</taxon>
        <taxon>Pseudomonadati</taxon>
        <taxon>Pseudomonadota</taxon>
        <taxon>Betaproteobacteria</taxon>
        <taxon>Burkholderiales</taxon>
        <taxon>Comamonadaceae</taxon>
        <taxon>Hylemonella</taxon>
    </lineage>
</organism>
<dbReference type="InterPro" id="IPR047525">
    <property type="entry name" value="TfoX-like"/>
</dbReference>